<proteinExistence type="predicted"/>
<accession>A0A655ARR8</accession>
<dbReference type="AlphaFoldDB" id="A0A655ARR8"/>
<name>A0A655ARR8_MYCTX</name>
<dbReference type="Proteomes" id="UP000050164">
    <property type="component" value="Unassembled WGS sequence"/>
</dbReference>
<evidence type="ECO:0000313" key="1">
    <source>
        <dbReference type="EMBL" id="CKU44364.1"/>
    </source>
</evidence>
<reference evidence="1 2" key="1">
    <citation type="submission" date="2015-03" db="EMBL/GenBank/DDBJ databases">
        <authorList>
            <consortium name="Pathogen Informatics"/>
        </authorList>
    </citation>
    <scope>NUCLEOTIDE SEQUENCE [LARGE SCALE GENOMIC DNA]</scope>
    <source>
        <strain evidence="1 2">Bir 185</strain>
    </source>
</reference>
<evidence type="ECO:0000313" key="2">
    <source>
        <dbReference type="Proteomes" id="UP000050164"/>
    </source>
</evidence>
<dbReference type="EMBL" id="CNFT01002665">
    <property type="protein sequence ID" value="CKU44364.1"/>
    <property type="molecule type" value="Genomic_DNA"/>
</dbReference>
<sequence length="57" mass="6719">MNIDSSEFYISHITDGIFDSFLDSNRYLRNFYSVLKVEIDICCEFFVHVFKINATAE</sequence>
<protein>
    <submittedName>
        <fullName evidence="1">Uncharacterized protein</fullName>
    </submittedName>
</protein>
<gene>
    <name evidence="1" type="ORF">ERS027659_05204</name>
</gene>
<organism evidence="1 2">
    <name type="scientific">Mycobacterium tuberculosis</name>
    <dbReference type="NCBI Taxonomy" id="1773"/>
    <lineage>
        <taxon>Bacteria</taxon>
        <taxon>Bacillati</taxon>
        <taxon>Actinomycetota</taxon>
        <taxon>Actinomycetes</taxon>
        <taxon>Mycobacteriales</taxon>
        <taxon>Mycobacteriaceae</taxon>
        <taxon>Mycobacterium</taxon>
        <taxon>Mycobacterium tuberculosis complex</taxon>
    </lineage>
</organism>